<dbReference type="SMART" id="SM00701">
    <property type="entry name" value="PGRP"/>
    <property type="match status" value="1"/>
</dbReference>
<dbReference type="AlphaFoldDB" id="A0A3D9STA2"/>
<organism evidence="4 5">
    <name type="scientific">Thermomonospora umbrina</name>
    <dbReference type="NCBI Taxonomy" id="111806"/>
    <lineage>
        <taxon>Bacteria</taxon>
        <taxon>Bacillati</taxon>
        <taxon>Actinomycetota</taxon>
        <taxon>Actinomycetes</taxon>
        <taxon>Streptosporangiales</taxon>
        <taxon>Thermomonosporaceae</taxon>
        <taxon>Thermomonospora</taxon>
    </lineage>
</organism>
<evidence type="ECO:0000313" key="4">
    <source>
        <dbReference type="EMBL" id="REE97233.1"/>
    </source>
</evidence>
<dbReference type="SUPFAM" id="SSF55846">
    <property type="entry name" value="N-acetylmuramoyl-L-alanine amidase-like"/>
    <property type="match status" value="1"/>
</dbReference>
<keyword evidence="5" id="KW-1185">Reference proteome</keyword>
<name>A0A3D9STA2_9ACTN</name>
<dbReference type="PANTHER" id="PTHR11022:SF41">
    <property type="entry name" value="PEPTIDOGLYCAN-RECOGNITION PROTEIN LC-RELATED"/>
    <property type="match status" value="1"/>
</dbReference>
<proteinExistence type="inferred from homology"/>
<comment type="similarity">
    <text evidence="1">Belongs to the N-acetylmuramoyl-L-alanine amidase 2 family.</text>
</comment>
<dbReference type="GO" id="GO:0009253">
    <property type="term" value="P:peptidoglycan catabolic process"/>
    <property type="evidence" value="ECO:0007669"/>
    <property type="project" value="InterPro"/>
</dbReference>
<gene>
    <name evidence="4" type="ORF">DFJ69_2697</name>
</gene>
<dbReference type="InterPro" id="IPR002502">
    <property type="entry name" value="Amidase_domain"/>
</dbReference>
<evidence type="ECO:0000259" key="2">
    <source>
        <dbReference type="SMART" id="SM00644"/>
    </source>
</evidence>
<protein>
    <submittedName>
        <fullName evidence="4">N-acetylmuramoyl-L-alanine amidase</fullName>
    </submittedName>
</protein>
<dbReference type="GO" id="GO:0008745">
    <property type="term" value="F:N-acetylmuramoyl-L-alanine amidase activity"/>
    <property type="evidence" value="ECO:0007669"/>
    <property type="project" value="InterPro"/>
</dbReference>
<dbReference type="InterPro" id="IPR006311">
    <property type="entry name" value="TAT_signal"/>
</dbReference>
<evidence type="ECO:0000259" key="3">
    <source>
        <dbReference type="SMART" id="SM00701"/>
    </source>
</evidence>
<sequence length="262" mass="28942">MPEPASVRSFSRRTFGGAVLLGGAAALVRPSTAEAAVAGPRAPRLYDRVRWGAVPPVEPAVIKNLRPDLIVIHHTATENSVDLSEYRALDLSRRIQSFHMEKRGWADTGQQFTISRGGYVMEGRNRTLGALRARRHVIGAHTAGHNDHSVGIECEGTYVDTLPTTPLWRSLVRLCAHLCNMYRLNPYEAIVGHRNLNATACPGDIFYSLLPHLRREVALKFIVPLSPLMRMSAALPDLGTNALPPRHDFDHGPTQALASRRR</sequence>
<evidence type="ECO:0000256" key="1">
    <source>
        <dbReference type="ARBA" id="ARBA00007553"/>
    </source>
</evidence>
<dbReference type="InterPro" id="IPR015510">
    <property type="entry name" value="PGRP"/>
</dbReference>
<dbReference type="OrthoDB" id="514320at2"/>
<dbReference type="Proteomes" id="UP000256661">
    <property type="component" value="Unassembled WGS sequence"/>
</dbReference>
<dbReference type="CDD" id="cd06583">
    <property type="entry name" value="PGRP"/>
    <property type="match status" value="1"/>
</dbReference>
<dbReference type="Gene3D" id="3.40.80.10">
    <property type="entry name" value="Peptidoglycan recognition protein-like"/>
    <property type="match status" value="1"/>
</dbReference>
<accession>A0A3D9STA2</accession>
<dbReference type="InterPro" id="IPR036505">
    <property type="entry name" value="Amidase/PGRP_sf"/>
</dbReference>
<comment type="caution">
    <text evidence="4">The sequence shown here is derived from an EMBL/GenBank/DDBJ whole genome shotgun (WGS) entry which is preliminary data.</text>
</comment>
<dbReference type="PROSITE" id="PS51318">
    <property type="entry name" value="TAT"/>
    <property type="match status" value="1"/>
</dbReference>
<dbReference type="EMBL" id="QTTT01000001">
    <property type="protein sequence ID" value="REE97233.1"/>
    <property type="molecule type" value="Genomic_DNA"/>
</dbReference>
<dbReference type="SMART" id="SM00644">
    <property type="entry name" value="Ami_2"/>
    <property type="match status" value="1"/>
</dbReference>
<dbReference type="InterPro" id="IPR006619">
    <property type="entry name" value="PGRP_domain_met/bac"/>
</dbReference>
<dbReference type="PANTHER" id="PTHR11022">
    <property type="entry name" value="PEPTIDOGLYCAN RECOGNITION PROTEIN"/>
    <property type="match status" value="1"/>
</dbReference>
<evidence type="ECO:0000313" key="5">
    <source>
        <dbReference type="Proteomes" id="UP000256661"/>
    </source>
</evidence>
<dbReference type="GO" id="GO:0008270">
    <property type="term" value="F:zinc ion binding"/>
    <property type="evidence" value="ECO:0007669"/>
    <property type="project" value="InterPro"/>
</dbReference>
<feature type="domain" description="Peptidoglycan recognition protein family" evidence="3">
    <location>
        <begin position="43"/>
        <end position="197"/>
    </location>
</feature>
<feature type="domain" description="N-acetylmuramoyl-L-alanine amidase" evidence="2">
    <location>
        <begin position="55"/>
        <end position="203"/>
    </location>
</feature>
<dbReference type="Pfam" id="PF01510">
    <property type="entry name" value="Amidase_2"/>
    <property type="match status" value="1"/>
</dbReference>
<reference evidence="4 5" key="1">
    <citation type="submission" date="2018-08" db="EMBL/GenBank/DDBJ databases">
        <title>Sequencing the genomes of 1000 actinobacteria strains.</title>
        <authorList>
            <person name="Klenk H.-P."/>
        </authorList>
    </citation>
    <scope>NUCLEOTIDE SEQUENCE [LARGE SCALE GENOMIC DNA]</scope>
    <source>
        <strain evidence="4 5">DSM 43927</strain>
    </source>
</reference>